<feature type="transmembrane region" description="Helical" evidence="10">
    <location>
        <begin position="373"/>
        <end position="395"/>
    </location>
</feature>
<organism evidence="12 13">
    <name type="scientific">Neogobius melanostomus</name>
    <name type="common">round goby</name>
    <dbReference type="NCBI Taxonomy" id="47308"/>
    <lineage>
        <taxon>Eukaryota</taxon>
        <taxon>Metazoa</taxon>
        <taxon>Chordata</taxon>
        <taxon>Craniata</taxon>
        <taxon>Vertebrata</taxon>
        <taxon>Euteleostomi</taxon>
        <taxon>Actinopterygii</taxon>
        <taxon>Neopterygii</taxon>
        <taxon>Teleostei</taxon>
        <taxon>Neoteleostei</taxon>
        <taxon>Acanthomorphata</taxon>
        <taxon>Gobiaria</taxon>
        <taxon>Gobiiformes</taxon>
        <taxon>Gobioidei</taxon>
        <taxon>Gobiidae</taxon>
        <taxon>Benthophilinae</taxon>
        <taxon>Neogobiini</taxon>
        <taxon>Neogobius</taxon>
    </lineage>
</organism>
<dbReference type="AlphaFoldDB" id="A0A8C6WHS7"/>
<evidence type="ECO:0000313" key="13">
    <source>
        <dbReference type="Proteomes" id="UP000694523"/>
    </source>
</evidence>
<proteinExistence type="inferred from homology"/>
<protein>
    <recommendedName>
        <fullName evidence="11">Fibronectin type-III domain-containing protein</fullName>
    </recommendedName>
</protein>
<sequence length="543" mass="61200">RNDEGKDLLSTFPSCFHFCFSQFCGSLSQEVLNKTLTPGEEGRLTIDTVESCHEYNVSVRCALDQAPWSYWSPNKTVLTKLKNSDVKLDVWRKVSKQHGQINVHIKWKGIPTNCPGTLNFSISHAPYNVLTSSANYTWTLCSNSSCDIILSQGAHRVNLTVFYNGDFLAVDSFYLSAFAEDESDSLFYVKNIDTKHELNGLIVHWTAPSQPVTGYVIDWTHSGNEFDWKRTEFTNATLQGLADKRPYNITVTPLFDHKTGPSTQISGVCSSFANPGNVTIDNLEAYDTSAHVSWSIRQQERCSDAVVNYTIFYGTTDGPKFNVTVTNSNTQEVYLKNLKPGTYYSVHVVARAHSGPSKSSEGQFKTKLFDPRLIYILSITGSILIIFCLCLCCTIRKIYERPVPNPGLSSLALWPQTTHPKTLMSFERFNTPSESICECVYTEEMHQTSIITTCKSTVISDQRNQTIPSPQDYERLYLSARTPHQCSARDSMSRLNSESSQFNPYRSQRADIPVPRTSKQSKLLAMRLQEKTPSYVSLDMFDS</sequence>
<keyword evidence="4" id="KW-0732">Signal</keyword>
<dbReference type="CDD" id="cd00063">
    <property type="entry name" value="FN3"/>
    <property type="match status" value="2"/>
</dbReference>
<dbReference type="Ensembl" id="ENSNMLT00000009433.1">
    <property type="protein sequence ID" value="ENSNMLP00000008294.1"/>
    <property type="gene ID" value="ENSNMLG00000005890.1"/>
</dbReference>
<evidence type="ECO:0000256" key="8">
    <source>
        <dbReference type="ARBA" id="ARBA00023170"/>
    </source>
</evidence>
<dbReference type="Proteomes" id="UP000694523">
    <property type="component" value="Unplaced"/>
</dbReference>
<dbReference type="PANTHER" id="PTHR48423">
    <property type="entry name" value="INTERLEUKIN-27 RECEPTOR SUBUNIT ALPHA"/>
    <property type="match status" value="1"/>
</dbReference>
<dbReference type="SUPFAM" id="SSF49265">
    <property type="entry name" value="Fibronectin type III"/>
    <property type="match status" value="1"/>
</dbReference>
<evidence type="ECO:0000256" key="2">
    <source>
        <dbReference type="ARBA" id="ARBA00008921"/>
    </source>
</evidence>
<keyword evidence="3 10" id="KW-0812">Transmembrane</keyword>
<keyword evidence="6 10" id="KW-1133">Transmembrane helix</keyword>
<evidence type="ECO:0000256" key="3">
    <source>
        <dbReference type="ARBA" id="ARBA00022692"/>
    </source>
</evidence>
<evidence type="ECO:0000259" key="11">
    <source>
        <dbReference type="PROSITE" id="PS50853"/>
    </source>
</evidence>
<evidence type="ECO:0000256" key="10">
    <source>
        <dbReference type="SAM" id="Phobius"/>
    </source>
</evidence>
<dbReference type="SMART" id="SM00060">
    <property type="entry name" value="FN3"/>
    <property type="match status" value="2"/>
</dbReference>
<dbReference type="Pfam" id="PF00041">
    <property type="entry name" value="fn3"/>
    <property type="match status" value="2"/>
</dbReference>
<comment type="subcellular location">
    <subcellularLocation>
        <location evidence="1">Membrane</location>
        <topology evidence="1">Single-pass type I membrane protein</topology>
    </subcellularLocation>
</comment>
<evidence type="ECO:0000256" key="5">
    <source>
        <dbReference type="ARBA" id="ARBA00022737"/>
    </source>
</evidence>
<evidence type="ECO:0000256" key="6">
    <source>
        <dbReference type="ARBA" id="ARBA00022989"/>
    </source>
</evidence>
<dbReference type="Gene3D" id="2.60.40.10">
    <property type="entry name" value="Immunoglobulins"/>
    <property type="match status" value="3"/>
</dbReference>
<keyword evidence="13" id="KW-1185">Reference proteome</keyword>
<evidence type="ECO:0000256" key="4">
    <source>
        <dbReference type="ARBA" id="ARBA00022729"/>
    </source>
</evidence>
<dbReference type="GO" id="GO:0005886">
    <property type="term" value="C:plasma membrane"/>
    <property type="evidence" value="ECO:0007669"/>
    <property type="project" value="UniProtKB-ARBA"/>
</dbReference>
<name>A0A8C6WHS7_9GOBI</name>
<reference evidence="12" key="2">
    <citation type="submission" date="2025-09" db="UniProtKB">
        <authorList>
            <consortium name="Ensembl"/>
        </authorList>
    </citation>
    <scope>IDENTIFICATION</scope>
</reference>
<evidence type="ECO:0000313" key="12">
    <source>
        <dbReference type="Ensembl" id="ENSNMLP00000008294.1"/>
    </source>
</evidence>
<dbReference type="InterPro" id="IPR036116">
    <property type="entry name" value="FN3_sf"/>
</dbReference>
<evidence type="ECO:0000256" key="7">
    <source>
        <dbReference type="ARBA" id="ARBA00023136"/>
    </source>
</evidence>
<dbReference type="InterPro" id="IPR003961">
    <property type="entry name" value="FN3_dom"/>
</dbReference>
<keyword evidence="8" id="KW-0675">Receptor</keyword>
<dbReference type="InterPro" id="IPR013783">
    <property type="entry name" value="Ig-like_fold"/>
</dbReference>
<accession>A0A8C6WHS7</accession>
<reference evidence="12" key="1">
    <citation type="submission" date="2025-08" db="UniProtKB">
        <authorList>
            <consortium name="Ensembl"/>
        </authorList>
    </citation>
    <scope>IDENTIFICATION</scope>
</reference>
<feature type="domain" description="Fibronectin type-III" evidence="11">
    <location>
        <begin position="274"/>
        <end position="371"/>
    </location>
</feature>
<evidence type="ECO:0000256" key="9">
    <source>
        <dbReference type="ARBA" id="ARBA00023180"/>
    </source>
</evidence>
<comment type="similarity">
    <text evidence="2">Belongs to the type I cytokine receptor family. Type 2 subfamily.</text>
</comment>
<dbReference type="PANTHER" id="PTHR48423:SF1">
    <property type="entry name" value="INTERLEUKIN-27 RECEPTOR SUBUNIT ALPHA"/>
    <property type="match status" value="1"/>
</dbReference>
<keyword evidence="9" id="KW-0325">Glycoprotein</keyword>
<keyword evidence="5" id="KW-0677">Repeat</keyword>
<keyword evidence="7 10" id="KW-0472">Membrane</keyword>
<evidence type="ECO:0000256" key="1">
    <source>
        <dbReference type="ARBA" id="ARBA00004479"/>
    </source>
</evidence>
<dbReference type="PROSITE" id="PS50853">
    <property type="entry name" value="FN3"/>
    <property type="match status" value="1"/>
</dbReference>
<dbReference type="InterPro" id="IPR052672">
    <property type="entry name" value="Type1_Cytokine_Rcpt_Type2"/>
</dbReference>